<keyword evidence="2" id="KW-1003">Cell membrane</keyword>
<feature type="compositionally biased region" description="Low complexity" evidence="5">
    <location>
        <begin position="519"/>
        <end position="535"/>
    </location>
</feature>
<evidence type="ECO:0000256" key="5">
    <source>
        <dbReference type="SAM" id="MobiDB-lite"/>
    </source>
</evidence>
<dbReference type="AlphaFoldDB" id="T1FQV5"/>
<reference evidence="8" key="3">
    <citation type="submission" date="2015-06" db="UniProtKB">
        <authorList>
            <consortium name="EnsemblMetazoa"/>
        </authorList>
    </citation>
    <scope>IDENTIFICATION</scope>
</reference>
<dbReference type="PANTHER" id="PTHR23281">
    <property type="entry name" value="MERLIN/MOESIN/EZRIN/RADIXIN"/>
    <property type="match status" value="1"/>
</dbReference>
<dbReference type="GO" id="GO:1902966">
    <property type="term" value="P:positive regulation of protein localization to early endosome"/>
    <property type="evidence" value="ECO:0000318"/>
    <property type="project" value="GO_Central"/>
</dbReference>
<evidence type="ECO:0000313" key="9">
    <source>
        <dbReference type="Proteomes" id="UP000015101"/>
    </source>
</evidence>
<evidence type="ECO:0000313" key="8">
    <source>
        <dbReference type="EnsemblMetazoa" id="HelroP189253"/>
    </source>
</evidence>
<dbReference type="InterPro" id="IPR035963">
    <property type="entry name" value="FERM_2"/>
</dbReference>
<evidence type="ECO:0000256" key="2">
    <source>
        <dbReference type="ARBA" id="ARBA00022475"/>
    </source>
</evidence>
<dbReference type="KEGG" id="hro:HELRODRAFT_189253"/>
<dbReference type="GO" id="GO:2000643">
    <property type="term" value="P:positive regulation of early endosome to late endosome transport"/>
    <property type="evidence" value="ECO:0000318"/>
    <property type="project" value="GO_Central"/>
</dbReference>
<dbReference type="SUPFAM" id="SSF50729">
    <property type="entry name" value="PH domain-like"/>
    <property type="match status" value="1"/>
</dbReference>
<keyword evidence="4" id="KW-0175">Coiled coil</keyword>
<dbReference type="Proteomes" id="UP000015101">
    <property type="component" value="Unassembled WGS sequence"/>
</dbReference>
<gene>
    <name evidence="8" type="primary">20211202</name>
    <name evidence="7" type="ORF">HELRODRAFT_189253</name>
</gene>
<dbReference type="InterPro" id="IPR029071">
    <property type="entry name" value="Ubiquitin-like_domsf"/>
</dbReference>
<evidence type="ECO:0000313" key="7">
    <source>
        <dbReference type="EMBL" id="ESN96459.1"/>
    </source>
</evidence>
<accession>T1FQV5</accession>
<dbReference type="GO" id="GO:0005178">
    <property type="term" value="F:integrin binding"/>
    <property type="evidence" value="ECO:0000318"/>
    <property type="project" value="GO_Central"/>
</dbReference>
<dbReference type="SMART" id="SM00295">
    <property type="entry name" value="B41"/>
    <property type="match status" value="1"/>
</dbReference>
<evidence type="ECO:0000259" key="6">
    <source>
        <dbReference type="PROSITE" id="PS50057"/>
    </source>
</evidence>
<dbReference type="GO" id="GO:0014013">
    <property type="term" value="P:regulation of gliogenesis"/>
    <property type="evidence" value="ECO:0000318"/>
    <property type="project" value="GO_Central"/>
</dbReference>
<dbReference type="Gene3D" id="3.10.20.90">
    <property type="entry name" value="Phosphatidylinositol 3-kinase Catalytic Subunit, Chain A, domain 1"/>
    <property type="match status" value="1"/>
</dbReference>
<keyword evidence="9" id="KW-1185">Reference proteome</keyword>
<feature type="coiled-coil region" evidence="4">
    <location>
        <begin position="447"/>
        <end position="508"/>
    </location>
</feature>
<dbReference type="GO" id="GO:0035330">
    <property type="term" value="P:regulation of hippo signaling"/>
    <property type="evidence" value="ECO:0000318"/>
    <property type="project" value="GO_Central"/>
</dbReference>
<dbReference type="PRINTS" id="PR00661">
    <property type="entry name" value="ERMFAMILY"/>
</dbReference>
<evidence type="ECO:0000256" key="4">
    <source>
        <dbReference type="SAM" id="Coils"/>
    </source>
</evidence>
<dbReference type="SMART" id="SM01196">
    <property type="entry name" value="FERM_C"/>
    <property type="match status" value="1"/>
</dbReference>
<feature type="region of interest" description="Disordered" evidence="5">
    <location>
        <begin position="513"/>
        <end position="553"/>
    </location>
</feature>
<dbReference type="Pfam" id="PF09380">
    <property type="entry name" value="FERM_C"/>
    <property type="match status" value="1"/>
</dbReference>
<keyword evidence="3" id="KW-0472">Membrane</keyword>
<evidence type="ECO:0000256" key="1">
    <source>
        <dbReference type="ARBA" id="ARBA00004202"/>
    </source>
</evidence>
<dbReference type="GO" id="GO:0008285">
    <property type="term" value="P:negative regulation of cell population proliferation"/>
    <property type="evidence" value="ECO:0000318"/>
    <property type="project" value="GO_Central"/>
</dbReference>
<organism evidence="8 9">
    <name type="scientific">Helobdella robusta</name>
    <name type="common">Californian leech</name>
    <dbReference type="NCBI Taxonomy" id="6412"/>
    <lineage>
        <taxon>Eukaryota</taxon>
        <taxon>Metazoa</taxon>
        <taxon>Spiralia</taxon>
        <taxon>Lophotrochozoa</taxon>
        <taxon>Annelida</taxon>
        <taxon>Clitellata</taxon>
        <taxon>Hirudinea</taxon>
        <taxon>Rhynchobdellida</taxon>
        <taxon>Glossiphoniidae</taxon>
        <taxon>Helobdella</taxon>
    </lineage>
</organism>
<dbReference type="EMBL" id="AMQM01001392">
    <property type="status" value="NOT_ANNOTATED_CDS"/>
    <property type="molecule type" value="Genomic_DNA"/>
</dbReference>
<dbReference type="GO" id="GO:0030175">
    <property type="term" value="C:filopodium"/>
    <property type="evidence" value="ECO:0000318"/>
    <property type="project" value="GO_Central"/>
</dbReference>
<dbReference type="GO" id="GO:1902115">
    <property type="term" value="P:regulation of organelle assembly"/>
    <property type="evidence" value="ECO:0000318"/>
    <property type="project" value="GO_Central"/>
</dbReference>
<dbReference type="Gene3D" id="2.30.29.30">
    <property type="entry name" value="Pleckstrin-homology domain (PH domain)/Phosphotyrosine-binding domain (PTB)"/>
    <property type="match status" value="1"/>
</dbReference>
<dbReference type="GO" id="GO:0005912">
    <property type="term" value="C:adherens junction"/>
    <property type="evidence" value="ECO:0000318"/>
    <property type="project" value="GO_Central"/>
</dbReference>
<dbReference type="GO" id="GO:0045177">
    <property type="term" value="C:apical part of cell"/>
    <property type="evidence" value="ECO:0000318"/>
    <property type="project" value="GO_Central"/>
</dbReference>
<dbReference type="Pfam" id="PF00373">
    <property type="entry name" value="FERM_M"/>
    <property type="match status" value="1"/>
</dbReference>
<dbReference type="InterPro" id="IPR000798">
    <property type="entry name" value="Ez/rad/moesin-like"/>
</dbReference>
<dbReference type="InterPro" id="IPR019748">
    <property type="entry name" value="FERM_central"/>
</dbReference>
<feature type="domain" description="FERM" evidence="6">
    <location>
        <begin position="18"/>
        <end position="307"/>
    </location>
</feature>
<dbReference type="STRING" id="6412.T1FQV5"/>
<dbReference type="eggNOG" id="KOG3529">
    <property type="taxonomic scope" value="Eukaryota"/>
</dbReference>
<dbReference type="InterPro" id="IPR014352">
    <property type="entry name" value="FERM/acyl-CoA-bd_prot_sf"/>
</dbReference>
<dbReference type="InterPro" id="IPR011993">
    <property type="entry name" value="PH-like_dom_sf"/>
</dbReference>
<sequence length="595" mass="69445">MLSLKIHSDKKLDPKKCFDVLVKVCDNEMMFSMKLKAKGKDLMCLVSDSLGLREMSYFGMQFEDVNNDFVWLVNNKQILSQKVKCRMPREFTFTVKYYPENLTAELIQDQTIEIFFSTVLNNITCKDLFKNLSGEEVAISLMALELQTKVASCAINMRSEVDAFTDQLFKKYQITKNNQNEELFNLQCSKVKMLSKVDAELEYLGLAQQFKCFGVTYFNIKRNKTNKCVLGITNRGINVYNTTDVYQPCFNYTWNQISNVSFSDKKFMVRMVDRSMQDFIFFVDHVKTNKTIIQLCMGNHELFMCRRRPEPREMQQLKIISVQARKQKTLEREMMVKEREANEVMERRIEEQRSLVERLQLECQQLQQQLTLSQDALVQSEQSCDLLSERVMLLEEEIKLLDVKVKQQELDLYKADMASIQMEQDRIMYERRALEAEILASQVVEECDSRSKEADQLRLEMMEMREEELKTRNKYRQLLQLFTNLEKTKHLQQKLKHLKSEIQVLRVDKPSTTATTISNNHVNNNSSHTNNNNTKNDVKNIADDDNDNNADDDTMKEFTINGADDITGQMTCDAILSNNCSSNTLIGKLLQYAHL</sequence>
<dbReference type="OrthoDB" id="6018897at2759"/>
<dbReference type="SUPFAM" id="SSF47031">
    <property type="entry name" value="Second domain of FERM"/>
    <property type="match status" value="1"/>
</dbReference>
<dbReference type="GeneID" id="20211202"/>
<name>T1FQV5_HELRO</name>
<protein>
    <recommendedName>
        <fullName evidence="6">FERM domain-containing protein</fullName>
    </recommendedName>
</protein>
<dbReference type="EMBL" id="KB097495">
    <property type="protein sequence ID" value="ESN96459.1"/>
    <property type="molecule type" value="Genomic_DNA"/>
</dbReference>
<evidence type="ECO:0000256" key="3">
    <source>
        <dbReference type="ARBA" id="ARBA00023136"/>
    </source>
</evidence>
<dbReference type="HOGENOM" id="CLU_458764_0_0_1"/>
<dbReference type="InterPro" id="IPR018979">
    <property type="entry name" value="FERM_N"/>
</dbReference>
<feature type="coiled-coil region" evidence="4">
    <location>
        <begin position="327"/>
        <end position="411"/>
    </location>
</feature>
<comment type="subcellular location">
    <subcellularLocation>
        <location evidence="1">Cell membrane</location>
        <topology evidence="1">Peripheral membrane protein</topology>
    </subcellularLocation>
</comment>
<feature type="compositionally biased region" description="Acidic residues" evidence="5">
    <location>
        <begin position="543"/>
        <end position="553"/>
    </location>
</feature>
<dbReference type="EnsemblMetazoa" id="HelroT189253">
    <property type="protein sequence ID" value="HelroP189253"/>
    <property type="gene ID" value="HelroG189253"/>
</dbReference>
<dbReference type="Pfam" id="PF09379">
    <property type="entry name" value="FERM_N"/>
    <property type="match status" value="1"/>
</dbReference>
<dbReference type="RefSeq" id="XP_009025619.1">
    <property type="nucleotide sequence ID" value="XM_009027371.1"/>
</dbReference>
<dbReference type="Gene3D" id="1.20.80.10">
    <property type="match status" value="1"/>
</dbReference>
<dbReference type="InterPro" id="IPR000299">
    <property type="entry name" value="FERM_domain"/>
</dbReference>
<dbReference type="InterPro" id="IPR019749">
    <property type="entry name" value="Band_41_domain"/>
</dbReference>
<dbReference type="InterPro" id="IPR011174">
    <property type="entry name" value="ERM"/>
</dbReference>
<dbReference type="GO" id="GO:0008360">
    <property type="term" value="P:regulation of cell shape"/>
    <property type="evidence" value="ECO:0000318"/>
    <property type="project" value="GO_Central"/>
</dbReference>
<dbReference type="PRINTS" id="PR00935">
    <property type="entry name" value="BAND41"/>
</dbReference>
<dbReference type="InParanoid" id="T1FQV5"/>
<dbReference type="GO" id="GO:0003779">
    <property type="term" value="F:actin binding"/>
    <property type="evidence" value="ECO:0000318"/>
    <property type="project" value="GO_Central"/>
</dbReference>
<reference evidence="9" key="1">
    <citation type="submission" date="2012-12" db="EMBL/GenBank/DDBJ databases">
        <authorList>
            <person name="Hellsten U."/>
            <person name="Grimwood J."/>
            <person name="Chapman J.A."/>
            <person name="Shapiro H."/>
            <person name="Aerts A."/>
            <person name="Otillar R.P."/>
            <person name="Terry A.Y."/>
            <person name="Boore J.L."/>
            <person name="Simakov O."/>
            <person name="Marletaz F."/>
            <person name="Cho S.-J."/>
            <person name="Edsinger-Gonzales E."/>
            <person name="Havlak P."/>
            <person name="Kuo D.-H."/>
            <person name="Larsson T."/>
            <person name="Lv J."/>
            <person name="Arendt D."/>
            <person name="Savage R."/>
            <person name="Osoegawa K."/>
            <person name="de Jong P."/>
            <person name="Lindberg D.R."/>
            <person name="Seaver E.C."/>
            <person name="Weisblat D.A."/>
            <person name="Putnam N.H."/>
            <person name="Grigoriev I.V."/>
            <person name="Rokhsar D.S."/>
        </authorList>
    </citation>
    <scope>NUCLEOTIDE SEQUENCE</scope>
</reference>
<reference evidence="7 9" key="2">
    <citation type="journal article" date="2013" name="Nature">
        <title>Insights into bilaterian evolution from three spiralian genomes.</title>
        <authorList>
            <person name="Simakov O."/>
            <person name="Marletaz F."/>
            <person name="Cho S.J."/>
            <person name="Edsinger-Gonzales E."/>
            <person name="Havlak P."/>
            <person name="Hellsten U."/>
            <person name="Kuo D.H."/>
            <person name="Larsson T."/>
            <person name="Lv J."/>
            <person name="Arendt D."/>
            <person name="Savage R."/>
            <person name="Osoegawa K."/>
            <person name="de Jong P."/>
            <person name="Grimwood J."/>
            <person name="Chapman J.A."/>
            <person name="Shapiro H."/>
            <person name="Aerts A."/>
            <person name="Otillar R.P."/>
            <person name="Terry A.Y."/>
            <person name="Boore J.L."/>
            <person name="Grigoriev I.V."/>
            <person name="Lindberg D.R."/>
            <person name="Seaver E.C."/>
            <person name="Weisblat D.A."/>
            <person name="Putnam N.H."/>
            <person name="Rokhsar D.S."/>
        </authorList>
    </citation>
    <scope>NUCLEOTIDE SEQUENCE</scope>
</reference>
<proteinExistence type="predicted"/>
<dbReference type="SUPFAM" id="SSF54236">
    <property type="entry name" value="Ubiquitin-like"/>
    <property type="match status" value="1"/>
</dbReference>
<dbReference type="PROSITE" id="PS50057">
    <property type="entry name" value="FERM_3"/>
    <property type="match status" value="1"/>
</dbReference>
<dbReference type="GO" id="GO:0005886">
    <property type="term" value="C:plasma membrane"/>
    <property type="evidence" value="ECO:0000318"/>
    <property type="project" value="GO_Central"/>
</dbReference>
<dbReference type="CTD" id="20211202"/>
<dbReference type="InterPro" id="IPR018980">
    <property type="entry name" value="FERM_PH-like_C"/>
</dbReference>